<reference evidence="3 4" key="1">
    <citation type="submission" date="2018-10" db="EMBL/GenBank/DDBJ databases">
        <title>Genome assembly for a Yunnan-Guizhou Plateau 3E fish, Anabarilius grahami (Regan), and its evolutionary and genetic applications.</title>
        <authorList>
            <person name="Jiang W."/>
        </authorList>
    </citation>
    <scope>NUCLEOTIDE SEQUENCE [LARGE SCALE GENOMIC DNA]</scope>
    <source>
        <strain evidence="3">AG-KIZ</strain>
        <tissue evidence="3">Muscle</tissue>
    </source>
</reference>
<evidence type="ECO:0000256" key="1">
    <source>
        <dbReference type="ARBA" id="ARBA00022614"/>
    </source>
</evidence>
<keyword evidence="2" id="KW-0677">Repeat</keyword>
<gene>
    <name evidence="3" type="ORF">DPX16_21760</name>
</gene>
<keyword evidence="1" id="KW-0433">Leucine-rich repeat</keyword>
<dbReference type="EMBL" id="RJVU01037554">
    <property type="protein sequence ID" value="ROL46576.1"/>
    <property type="molecule type" value="Genomic_DNA"/>
</dbReference>
<evidence type="ECO:0000313" key="4">
    <source>
        <dbReference type="Proteomes" id="UP000281406"/>
    </source>
</evidence>
<dbReference type="SUPFAM" id="SSF52047">
    <property type="entry name" value="RNI-like"/>
    <property type="match status" value="1"/>
</dbReference>
<feature type="non-terminal residue" evidence="3">
    <location>
        <position position="1"/>
    </location>
</feature>
<evidence type="ECO:0000256" key="2">
    <source>
        <dbReference type="ARBA" id="ARBA00022737"/>
    </source>
</evidence>
<comment type="caution">
    <text evidence="3">The sequence shown here is derived from an EMBL/GenBank/DDBJ whole genome shotgun (WGS) entry which is preliminary data.</text>
</comment>
<accession>A0A3N0YK10</accession>
<evidence type="ECO:0000313" key="3">
    <source>
        <dbReference type="EMBL" id="ROL46576.1"/>
    </source>
</evidence>
<dbReference type="Proteomes" id="UP000281406">
    <property type="component" value="Unassembled WGS sequence"/>
</dbReference>
<name>A0A3N0YK10_ANAGA</name>
<dbReference type="PANTHER" id="PTHR24106">
    <property type="entry name" value="NACHT, LRR AND CARD DOMAINS-CONTAINING"/>
    <property type="match status" value="1"/>
</dbReference>
<proteinExistence type="predicted"/>
<dbReference type="InterPro" id="IPR051261">
    <property type="entry name" value="NLR"/>
</dbReference>
<dbReference type="Pfam" id="PF13516">
    <property type="entry name" value="LRR_6"/>
    <property type="match status" value="2"/>
</dbReference>
<organism evidence="3 4">
    <name type="scientific">Anabarilius grahami</name>
    <name type="common">Kanglang fish</name>
    <name type="synonym">Barilius grahami</name>
    <dbReference type="NCBI Taxonomy" id="495550"/>
    <lineage>
        <taxon>Eukaryota</taxon>
        <taxon>Metazoa</taxon>
        <taxon>Chordata</taxon>
        <taxon>Craniata</taxon>
        <taxon>Vertebrata</taxon>
        <taxon>Euteleostomi</taxon>
        <taxon>Actinopterygii</taxon>
        <taxon>Neopterygii</taxon>
        <taxon>Teleostei</taxon>
        <taxon>Ostariophysi</taxon>
        <taxon>Cypriniformes</taxon>
        <taxon>Xenocyprididae</taxon>
        <taxon>Xenocypridinae</taxon>
        <taxon>Xenocypridinae incertae sedis</taxon>
        <taxon>Anabarilius</taxon>
    </lineage>
</organism>
<dbReference type="OrthoDB" id="8956055at2759"/>
<sequence>LIDCNITAEGCAALASALRSNSHLRELDLTLNYLQEASVESLSALKDNPQYKLETLE</sequence>
<dbReference type="Gene3D" id="3.80.10.10">
    <property type="entry name" value="Ribonuclease Inhibitor"/>
    <property type="match status" value="1"/>
</dbReference>
<keyword evidence="4" id="KW-1185">Reference proteome</keyword>
<dbReference type="InterPro" id="IPR001611">
    <property type="entry name" value="Leu-rich_rpt"/>
</dbReference>
<dbReference type="AlphaFoldDB" id="A0A3N0YK10"/>
<dbReference type="InterPro" id="IPR032675">
    <property type="entry name" value="LRR_dom_sf"/>
</dbReference>
<protein>
    <submittedName>
        <fullName evidence="3">Uncharacterized protein</fullName>
    </submittedName>
</protein>